<proteinExistence type="predicted"/>
<keyword evidence="3" id="KW-1185">Reference proteome</keyword>
<dbReference type="PANTHER" id="PTHR31025:SF9">
    <property type="entry name" value="SI:DKEY-286J15.1"/>
    <property type="match status" value="1"/>
</dbReference>
<evidence type="ECO:0000313" key="3">
    <source>
        <dbReference type="Proteomes" id="UP001219518"/>
    </source>
</evidence>
<dbReference type="PANTHER" id="PTHR31025">
    <property type="entry name" value="SI:CH211-196P9.1-RELATED"/>
    <property type="match status" value="1"/>
</dbReference>
<sequence length="479" mass="54736">PPATLTSSSVSGLNSEERVTELVQNAAKNLKLGFDILSILKSSRNGTLIANSLETDGFVDEPARKLMANILVNHINKSGLSQLYYYFSDWMLAQFDTYKEDTRSFGTQGKTNVVQGPEAKLTYRVVMREEIAIHIALQFPKMRKKLTKRLDVPWHHWFNANTNTGFLENANVGYQRSEKKLTGRGTRRSKKTPGAPRPLVELPTNRHDVIDESDPDPPEFIRNVTEAKNLLATLSDKPNIMDLMRKTFERRRKELEFKDLSPAWTLNQYVHFLSFGGEVIEQEFKLMYPKSASLFLRTFSLDYVPQILKLARNEPAKYGELFDYYGDEVLNALLVLGKMLPCPRRSYTHEERQPLDSNKGDLIHMIPLGCDPKTEADKRRAAVNYPLQPHIMIQGHPKALGKMHIVCGNGDLFELPRAASPTNAVDLLFKTYFALNLHYPLGWKNVLRFLQVNVYEIPLENNRESGFDSVFMRIKNTSL</sequence>
<dbReference type="EMBL" id="JAHWGI010000985">
    <property type="protein sequence ID" value="KAK3919946.1"/>
    <property type="molecule type" value="Genomic_DNA"/>
</dbReference>
<feature type="region of interest" description="Disordered" evidence="1">
    <location>
        <begin position="179"/>
        <end position="201"/>
    </location>
</feature>
<evidence type="ECO:0000313" key="2">
    <source>
        <dbReference type="EMBL" id="KAK3919946.1"/>
    </source>
</evidence>
<reference evidence="2" key="2">
    <citation type="journal article" date="2023" name="BMC Genomics">
        <title>Pest status, molecular evolution, and epigenetic factors derived from the genome assembly of Frankliniella fusca, a thysanopteran phytovirus vector.</title>
        <authorList>
            <person name="Catto M.A."/>
            <person name="Labadie P.E."/>
            <person name="Jacobson A.L."/>
            <person name="Kennedy G.G."/>
            <person name="Srinivasan R."/>
            <person name="Hunt B.G."/>
        </authorList>
    </citation>
    <scope>NUCLEOTIDE SEQUENCE</scope>
    <source>
        <strain evidence="2">PL_HMW_Pooled</strain>
    </source>
</reference>
<comment type="caution">
    <text evidence="2">The sequence shown here is derived from an EMBL/GenBank/DDBJ whole genome shotgun (WGS) entry which is preliminary data.</text>
</comment>
<evidence type="ECO:0000256" key="1">
    <source>
        <dbReference type="SAM" id="MobiDB-lite"/>
    </source>
</evidence>
<organism evidence="2 3">
    <name type="scientific">Frankliniella fusca</name>
    <dbReference type="NCBI Taxonomy" id="407009"/>
    <lineage>
        <taxon>Eukaryota</taxon>
        <taxon>Metazoa</taxon>
        <taxon>Ecdysozoa</taxon>
        <taxon>Arthropoda</taxon>
        <taxon>Hexapoda</taxon>
        <taxon>Insecta</taxon>
        <taxon>Pterygota</taxon>
        <taxon>Neoptera</taxon>
        <taxon>Paraneoptera</taxon>
        <taxon>Thysanoptera</taxon>
        <taxon>Terebrantia</taxon>
        <taxon>Thripoidea</taxon>
        <taxon>Thripidae</taxon>
        <taxon>Frankliniella</taxon>
    </lineage>
</organism>
<protein>
    <submittedName>
        <fullName evidence="2">GTP-binding protein EngB</fullName>
    </submittedName>
</protein>
<dbReference type="AlphaFoldDB" id="A0AAE1HEL4"/>
<gene>
    <name evidence="2" type="ORF">KUF71_009233</name>
</gene>
<accession>A0AAE1HEL4</accession>
<name>A0AAE1HEL4_9NEOP</name>
<reference evidence="2" key="1">
    <citation type="submission" date="2021-07" db="EMBL/GenBank/DDBJ databases">
        <authorList>
            <person name="Catto M.A."/>
            <person name="Jacobson A."/>
            <person name="Kennedy G."/>
            <person name="Labadie P."/>
            <person name="Hunt B.G."/>
            <person name="Srinivasan R."/>
        </authorList>
    </citation>
    <scope>NUCLEOTIDE SEQUENCE</scope>
    <source>
        <strain evidence="2">PL_HMW_Pooled</strain>
        <tissue evidence="2">Head</tissue>
    </source>
</reference>
<feature type="non-terminal residue" evidence="2">
    <location>
        <position position="479"/>
    </location>
</feature>
<dbReference type="Proteomes" id="UP001219518">
    <property type="component" value="Unassembled WGS sequence"/>
</dbReference>